<evidence type="ECO:0000256" key="1">
    <source>
        <dbReference type="ARBA" id="ARBA00006484"/>
    </source>
</evidence>
<name>A0A084AX88_STACB</name>
<dbReference type="GO" id="GO:0006633">
    <property type="term" value="P:fatty acid biosynthetic process"/>
    <property type="evidence" value="ECO:0007669"/>
    <property type="project" value="TreeGrafter"/>
</dbReference>
<evidence type="ECO:0000313" key="2">
    <source>
        <dbReference type="EMBL" id="KEY69917.1"/>
    </source>
</evidence>
<dbReference type="Pfam" id="PF00106">
    <property type="entry name" value="adh_short"/>
    <property type="match status" value="1"/>
</dbReference>
<dbReference type="HOGENOM" id="CLU_010194_8_2_1"/>
<dbReference type="InterPro" id="IPR036291">
    <property type="entry name" value="NAD(P)-bd_dom_sf"/>
</dbReference>
<proteinExistence type="inferred from homology"/>
<dbReference type="CDD" id="cd05233">
    <property type="entry name" value="SDR_c"/>
    <property type="match status" value="1"/>
</dbReference>
<dbReference type="PANTHER" id="PTHR42760:SF122">
    <property type="entry name" value="NAD(P)-BINDING PROTEIN"/>
    <property type="match status" value="1"/>
</dbReference>
<comment type="similarity">
    <text evidence="1">Belongs to the short-chain dehydrogenases/reductases (SDR) family.</text>
</comment>
<dbReference type="Gene3D" id="3.40.50.720">
    <property type="entry name" value="NAD(P)-binding Rossmann-like Domain"/>
    <property type="match status" value="1"/>
</dbReference>
<dbReference type="GO" id="GO:0048038">
    <property type="term" value="F:quinone binding"/>
    <property type="evidence" value="ECO:0007669"/>
    <property type="project" value="TreeGrafter"/>
</dbReference>
<accession>A0A084AX88</accession>
<keyword evidence="3" id="KW-1185">Reference proteome</keyword>
<reference evidence="2 3" key="1">
    <citation type="journal article" date="2014" name="BMC Genomics">
        <title>Comparative genome sequencing reveals chemotype-specific gene clusters in the toxigenic black mold Stachybotrys.</title>
        <authorList>
            <person name="Semeiks J."/>
            <person name="Borek D."/>
            <person name="Otwinowski Z."/>
            <person name="Grishin N.V."/>
        </authorList>
    </citation>
    <scope>NUCLEOTIDE SEQUENCE [LARGE SCALE GENOMIC DNA]</scope>
    <source>
        <strain evidence="3">CBS 109288 / IBT 7711</strain>
    </source>
</reference>
<dbReference type="GO" id="GO:0016616">
    <property type="term" value="F:oxidoreductase activity, acting on the CH-OH group of donors, NAD or NADP as acceptor"/>
    <property type="evidence" value="ECO:0007669"/>
    <property type="project" value="TreeGrafter"/>
</dbReference>
<protein>
    <submittedName>
        <fullName evidence="2">Uncharacterized protein</fullName>
    </submittedName>
</protein>
<dbReference type="OrthoDB" id="1933717at2759"/>
<dbReference type="EMBL" id="KL648503">
    <property type="protein sequence ID" value="KEY69917.1"/>
    <property type="molecule type" value="Genomic_DNA"/>
</dbReference>
<gene>
    <name evidence="2" type="ORF">S7711_06455</name>
</gene>
<evidence type="ECO:0000313" key="3">
    <source>
        <dbReference type="Proteomes" id="UP000028045"/>
    </source>
</evidence>
<sequence>MAYQLPVKMHKKSYPAIDPSRPELSQRGRTILITGGGTGGIGFSIATSFAQANAATIVLVGRRSEKLKAAVAQLETEFPDTKVIAKVVDMTDDDASKSLWAQLEADGVVVDVLVLNAAKLQLEKASLLDYGHENVMDDLRTNVGANLMYTEYFYRQKKRAPGQRLFLISVSTMSIHDFNVNPETHSYALSKNAGTLLLQLVAKDVAANDMQVVSFHPGYIATDMAREMGYTDPTLPWDHDVCAENLPGHYAVWAASDEAAFLHGRFTWTAWDVDDLRTGEARRRIDEDNKYLKIGVGGL</sequence>
<dbReference type="InterPro" id="IPR002347">
    <property type="entry name" value="SDR_fam"/>
</dbReference>
<dbReference type="Proteomes" id="UP000028045">
    <property type="component" value="Unassembled WGS sequence"/>
</dbReference>
<organism evidence="2 3">
    <name type="scientific">Stachybotrys chartarum (strain CBS 109288 / IBT 7711)</name>
    <name type="common">Toxic black mold</name>
    <name type="synonym">Stilbospora chartarum</name>
    <dbReference type="NCBI Taxonomy" id="1280523"/>
    <lineage>
        <taxon>Eukaryota</taxon>
        <taxon>Fungi</taxon>
        <taxon>Dikarya</taxon>
        <taxon>Ascomycota</taxon>
        <taxon>Pezizomycotina</taxon>
        <taxon>Sordariomycetes</taxon>
        <taxon>Hypocreomycetidae</taxon>
        <taxon>Hypocreales</taxon>
        <taxon>Stachybotryaceae</taxon>
        <taxon>Stachybotrys</taxon>
    </lineage>
</organism>
<dbReference type="PANTHER" id="PTHR42760">
    <property type="entry name" value="SHORT-CHAIN DEHYDROGENASES/REDUCTASES FAMILY MEMBER"/>
    <property type="match status" value="1"/>
</dbReference>
<dbReference type="PRINTS" id="PR00081">
    <property type="entry name" value="GDHRDH"/>
</dbReference>
<dbReference type="AlphaFoldDB" id="A0A084AX88"/>
<dbReference type="SUPFAM" id="SSF51735">
    <property type="entry name" value="NAD(P)-binding Rossmann-fold domains"/>
    <property type="match status" value="1"/>
</dbReference>